<accession>A0ABS1EZU6</accession>
<keyword evidence="2" id="KW-1185">Reference proteome</keyword>
<comment type="caution">
    <text evidence="1">The sequence shown here is derived from an EMBL/GenBank/DDBJ whole genome shotgun (WGS) entry which is preliminary data.</text>
</comment>
<dbReference type="RefSeq" id="WP_200190850.1">
    <property type="nucleotide sequence ID" value="NZ_JAENHM010000016.1"/>
</dbReference>
<gene>
    <name evidence="1" type="ORF">JHL17_04440</name>
</gene>
<name>A0ABS1EZU6_9PROT</name>
<reference evidence="2" key="1">
    <citation type="submission" date="2021-01" db="EMBL/GenBank/DDBJ databases">
        <title>Genome public.</title>
        <authorList>
            <person name="Liu C."/>
            <person name="Sun Q."/>
        </authorList>
    </citation>
    <scope>NUCLEOTIDE SEQUENCE [LARGE SCALE GENOMIC DNA]</scope>
    <source>
        <strain evidence="2">YIM B02556</strain>
    </source>
</reference>
<sequence length="1090" mass="116537">MSQADDCAIVPTAFVDARAIGADEGRVAALVHFCRAMAHAQPAALLPRGTHLALRAMADLLVAKGSAELKNGINLDHHLLMVLPYYSQQLYQDAQSRFQNLSKSAVKPDLTAALLRPNCIEHPSGLNCYGLPQNPEMLRGAFSKELERCAEAPGSGAPEGCRLRIDDAAVSVAIASEYLIPFIQDQMAHAPRLSQSCVNGSDAFRCFQALLATVERAAEMFMGQKELAGALDYYSRQSGLEKLANILPASSDFIAHWTSNVPDVLRNPSEIHGIFFLAPDVFSWISDNAPSYQRVVAQIRDDMNAERLAVAKLGRAYLDELVADAVSQREQLAANFPNDIKDIDLIIDKWKTESQKFLEYEPEVLIVKVSRMAENVLGIEQKVLFVKSKIAKQLSRECMNSAKGFSKSGVFEVCFDEMSREFGAAGFRFSFVPCTSPSRNCDIVGHLDLLLKLRKTENDSHSLIPIALGVTNLHGTILADSETLHVLRPPAPAYNLDIRQMEQSVGSLLQYPFQLKLDSEQVEIADGPIVIMTVRPTFSLPGMPPLAPFRVSMGPAGLKVADDLAPTLRAAVIKQIGFALQYRQIAVAGLKVKLDAGGFERAAGCDAVNGGTAVNLEGEADLRPAFGYAPRVSLNISCNGQMQLALSNGSAQAILNEILAKGRQVLPVKAAAVGAVVDGTKIQFGLEIVEGCSKILTIDLATSNILESANGEIATAVASCAAITAARRASSNIPPFADLPLQSDGDRACTADLPVLGRICLSPLKNIGNARLGQIHVESDGKFISAVRKQLGFASPIVDALQLRDGPRLVLPLRVTIPGLTEPVSTELPVTGNMNLADALNSSLAAAIDAKLRGKRARVGPVEVNVIRVNGDAGGLFVTGQVYYGELGAGIRIRLIPSLSVSADAPGDREITELIASLGMRVLGSPPIEVSIGPDGVPILHWPVRLKVPLFDSGGFEASTIVNARANGKLRLGSVGVTVPGWLTVGYFAIGRATIQVDLDHPENVALGALLTIAPGEGVSELARLRGNLRHDANRKRVEIDGDLALASIPLGKSDGYWDYQKGVLDLQAGSATDGLPFPRGRLEAVRDSG</sequence>
<evidence type="ECO:0000313" key="1">
    <source>
        <dbReference type="EMBL" id="MBK1836653.1"/>
    </source>
</evidence>
<proteinExistence type="predicted"/>
<organism evidence="1 2">
    <name type="scientific">Azospirillum endophyticum</name>
    <dbReference type="NCBI Taxonomy" id="2800326"/>
    <lineage>
        <taxon>Bacteria</taxon>
        <taxon>Pseudomonadati</taxon>
        <taxon>Pseudomonadota</taxon>
        <taxon>Alphaproteobacteria</taxon>
        <taxon>Rhodospirillales</taxon>
        <taxon>Azospirillaceae</taxon>
        <taxon>Azospirillum</taxon>
    </lineage>
</organism>
<protein>
    <submittedName>
        <fullName evidence="1">Uncharacterized protein</fullName>
    </submittedName>
</protein>
<dbReference type="Proteomes" id="UP000652760">
    <property type="component" value="Unassembled WGS sequence"/>
</dbReference>
<evidence type="ECO:0000313" key="2">
    <source>
        <dbReference type="Proteomes" id="UP000652760"/>
    </source>
</evidence>
<dbReference type="EMBL" id="JAENHM010000016">
    <property type="protein sequence ID" value="MBK1836653.1"/>
    <property type="molecule type" value="Genomic_DNA"/>
</dbReference>